<keyword evidence="4" id="KW-1185">Reference proteome</keyword>
<feature type="compositionally biased region" description="Basic residues" evidence="1">
    <location>
        <begin position="1"/>
        <end position="11"/>
    </location>
</feature>
<dbReference type="InterPro" id="IPR056632">
    <property type="entry name" value="DUF7730"/>
</dbReference>
<feature type="domain" description="DUF7730" evidence="2">
    <location>
        <begin position="50"/>
        <end position="260"/>
    </location>
</feature>
<name>A0A194XPM7_MOLSC</name>
<dbReference type="EMBL" id="KQ947407">
    <property type="protein sequence ID" value="KUJ22029.1"/>
    <property type="molecule type" value="Genomic_DNA"/>
</dbReference>
<reference evidence="3 4" key="1">
    <citation type="submission" date="2015-10" db="EMBL/GenBank/DDBJ databases">
        <title>Full genome of DAOMC 229536 Phialocephala scopiformis, a fungal endophyte of spruce producing the potent anti-insectan compound rugulosin.</title>
        <authorList>
            <consortium name="DOE Joint Genome Institute"/>
            <person name="Walker A.K."/>
            <person name="Frasz S.L."/>
            <person name="Seifert K.A."/>
            <person name="Miller J.D."/>
            <person name="Mondo S.J."/>
            <person name="Labutti K."/>
            <person name="Lipzen A."/>
            <person name="Dockter R."/>
            <person name="Kennedy M."/>
            <person name="Grigoriev I.V."/>
            <person name="Spatafora J.W."/>
        </authorList>
    </citation>
    <scope>NUCLEOTIDE SEQUENCE [LARGE SCALE GENOMIC DNA]</scope>
    <source>
        <strain evidence="3 4">CBS 120377</strain>
    </source>
</reference>
<dbReference type="OrthoDB" id="4757095at2759"/>
<dbReference type="InParanoid" id="A0A194XPM7"/>
<feature type="region of interest" description="Disordered" evidence="1">
    <location>
        <begin position="1"/>
        <end position="31"/>
    </location>
</feature>
<evidence type="ECO:0000256" key="1">
    <source>
        <dbReference type="SAM" id="MobiDB-lite"/>
    </source>
</evidence>
<dbReference type="Proteomes" id="UP000070700">
    <property type="component" value="Unassembled WGS sequence"/>
</dbReference>
<dbReference type="PANTHER" id="PTHR38790:SF4">
    <property type="entry name" value="2EXR DOMAIN-CONTAINING PROTEIN"/>
    <property type="match status" value="1"/>
</dbReference>
<evidence type="ECO:0000313" key="4">
    <source>
        <dbReference type="Proteomes" id="UP000070700"/>
    </source>
</evidence>
<proteinExistence type="predicted"/>
<dbReference type="PANTHER" id="PTHR38790">
    <property type="entry name" value="2EXR DOMAIN-CONTAINING PROTEIN-RELATED"/>
    <property type="match status" value="1"/>
</dbReference>
<sequence>MSSYRRRHHPHPASPARTASNYQPPPLVQSLTRRSGCITPPSLVPQELDQIKSPLFKLPEEILLLIYEQVIGNNVLHIVRRANHLGHATCSNKSSGSHDDCQDLKCRGTKLPNGVSVQDGHGRDSFIPLLQTCRKIYVDAINVLYTSNTFDFDCMESLISFSTCIVPHRFDCIQNVQLDLRFNYSHFFSEGTPSNDYSRWERMWRIIGSMKSLQHLWCRIVWWRTDLTGAEEARYLGELLQVGKLRVFEVTLPALKWNDPKDKELQGTFEVIRRQSSK</sequence>
<dbReference type="GeneID" id="28818587"/>
<dbReference type="AlphaFoldDB" id="A0A194XPM7"/>
<evidence type="ECO:0000313" key="3">
    <source>
        <dbReference type="EMBL" id="KUJ22029.1"/>
    </source>
</evidence>
<dbReference type="KEGG" id="psco:LY89DRAFT_576892"/>
<organism evidence="3 4">
    <name type="scientific">Mollisia scopiformis</name>
    <name type="common">Conifer needle endophyte fungus</name>
    <name type="synonym">Phialocephala scopiformis</name>
    <dbReference type="NCBI Taxonomy" id="149040"/>
    <lineage>
        <taxon>Eukaryota</taxon>
        <taxon>Fungi</taxon>
        <taxon>Dikarya</taxon>
        <taxon>Ascomycota</taxon>
        <taxon>Pezizomycotina</taxon>
        <taxon>Leotiomycetes</taxon>
        <taxon>Helotiales</taxon>
        <taxon>Mollisiaceae</taxon>
        <taxon>Mollisia</taxon>
    </lineage>
</organism>
<evidence type="ECO:0000259" key="2">
    <source>
        <dbReference type="Pfam" id="PF24864"/>
    </source>
</evidence>
<dbReference type="Pfam" id="PF24864">
    <property type="entry name" value="DUF7730"/>
    <property type="match status" value="1"/>
</dbReference>
<accession>A0A194XPM7</accession>
<dbReference type="RefSeq" id="XP_018076384.1">
    <property type="nucleotide sequence ID" value="XM_018208861.1"/>
</dbReference>
<protein>
    <recommendedName>
        <fullName evidence="2">DUF7730 domain-containing protein</fullName>
    </recommendedName>
</protein>
<gene>
    <name evidence="3" type="ORF">LY89DRAFT_576892</name>
</gene>